<dbReference type="InterPro" id="IPR002888">
    <property type="entry name" value="2Fe-2S-bd"/>
</dbReference>
<evidence type="ECO:0000256" key="5">
    <source>
        <dbReference type="ARBA" id="ARBA00023014"/>
    </source>
</evidence>
<dbReference type="InterPro" id="IPR036010">
    <property type="entry name" value="2Fe-2S_ferredoxin-like_sf"/>
</dbReference>
<dbReference type="FunFam" id="3.10.20.30:FF:000020">
    <property type="entry name" value="Xanthine dehydrogenase iron-sulfur subunit"/>
    <property type="match status" value="1"/>
</dbReference>
<comment type="caution">
    <text evidence="8">The sequence shown here is derived from an EMBL/GenBank/DDBJ whole genome shotgun (WGS) entry which is preliminary data.</text>
</comment>
<evidence type="ECO:0000256" key="2">
    <source>
        <dbReference type="ARBA" id="ARBA00022723"/>
    </source>
</evidence>
<keyword evidence="3" id="KW-0560">Oxidoreductase</keyword>
<dbReference type="GO" id="GO:0051537">
    <property type="term" value="F:2 iron, 2 sulfur cluster binding"/>
    <property type="evidence" value="ECO:0007669"/>
    <property type="project" value="UniProtKB-KW"/>
</dbReference>
<dbReference type="InterPro" id="IPR006058">
    <property type="entry name" value="2Fe2S_fd_BS"/>
</dbReference>
<dbReference type="NCBIfam" id="NF043084">
    <property type="entry name" value="XdhC_XDHase"/>
    <property type="match status" value="1"/>
</dbReference>
<keyword evidence="4" id="KW-0408">Iron</keyword>
<dbReference type="PROSITE" id="PS51085">
    <property type="entry name" value="2FE2S_FER_2"/>
    <property type="match status" value="1"/>
</dbReference>
<evidence type="ECO:0000256" key="4">
    <source>
        <dbReference type="ARBA" id="ARBA00023004"/>
    </source>
</evidence>
<evidence type="ECO:0000313" key="8">
    <source>
        <dbReference type="EMBL" id="KRK15014.1"/>
    </source>
</evidence>
<dbReference type="Gene3D" id="1.10.150.120">
    <property type="entry name" value="[2Fe-2S]-binding domain"/>
    <property type="match status" value="1"/>
</dbReference>
<dbReference type="Gene3D" id="3.10.20.30">
    <property type="match status" value="1"/>
</dbReference>
<dbReference type="InterPro" id="IPR050033">
    <property type="entry name" value="XdhC_XDHase"/>
</dbReference>
<accession>A0A0R1EZT7</accession>
<evidence type="ECO:0000256" key="3">
    <source>
        <dbReference type="ARBA" id="ARBA00023002"/>
    </source>
</evidence>
<keyword evidence="2" id="KW-0479">Metal-binding</keyword>
<evidence type="ECO:0000256" key="1">
    <source>
        <dbReference type="ARBA" id="ARBA00022714"/>
    </source>
</evidence>
<dbReference type="GeneID" id="65916513"/>
<dbReference type="eggNOG" id="COG2080">
    <property type="taxonomic scope" value="Bacteria"/>
</dbReference>
<reference evidence="8 9" key="1">
    <citation type="journal article" date="2015" name="Genome Announc.">
        <title>Expanding the biotechnology potential of lactobacilli through comparative genomics of 213 strains and associated genera.</title>
        <authorList>
            <person name="Sun Z."/>
            <person name="Harris H.M."/>
            <person name="McCann A."/>
            <person name="Guo C."/>
            <person name="Argimon S."/>
            <person name="Zhang W."/>
            <person name="Yang X."/>
            <person name="Jeffery I.B."/>
            <person name="Cooney J.C."/>
            <person name="Kagawa T.F."/>
            <person name="Liu W."/>
            <person name="Song Y."/>
            <person name="Salvetti E."/>
            <person name="Wrobel A."/>
            <person name="Rasinkangas P."/>
            <person name="Parkhill J."/>
            <person name="Rea M.C."/>
            <person name="O'Sullivan O."/>
            <person name="Ritari J."/>
            <person name="Douillard F.P."/>
            <person name="Paul Ross R."/>
            <person name="Yang R."/>
            <person name="Briner A.E."/>
            <person name="Felis G.E."/>
            <person name="de Vos W.M."/>
            <person name="Barrangou R."/>
            <person name="Klaenhammer T.R."/>
            <person name="Caufield P.W."/>
            <person name="Cui Y."/>
            <person name="Zhang H."/>
            <person name="O'Toole P.W."/>
        </authorList>
    </citation>
    <scope>NUCLEOTIDE SEQUENCE [LARGE SCALE GENOMIC DNA]</scope>
    <source>
        <strain evidence="8 9">DSM 20001</strain>
    </source>
</reference>
<evidence type="ECO:0000256" key="6">
    <source>
        <dbReference type="ARBA" id="ARBA00060707"/>
    </source>
</evidence>
<evidence type="ECO:0000313" key="9">
    <source>
        <dbReference type="Proteomes" id="UP000051181"/>
    </source>
</evidence>
<dbReference type="Proteomes" id="UP000051181">
    <property type="component" value="Unassembled WGS sequence"/>
</dbReference>
<dbReference type="GO" id="GO:0006144">
    <property type="term" value="P:purine nucleobase metabolic process"/>
    <property type="evidence" value="ECO:0007669"/>
    <property type="project" value="InterPro"/>
</dbReference>
<keyword evidence="5" id="KW-0411">Iron-sulfur</keyword>
<dbReference type="SUPFAM" id="SSF47741">
    <property type="entry name" value="CO dehydrogenase ISP C-domain like"/>
    <property type="match status" value="1"/>
</dbReference>
<dbReference type="PROSITE" id="PS00197">
    <property type="entry name" value="2FE2S_FER_1"/>
    <property type="match status" value="1"/>
</dbReference>
<dbReference type="PATRIC" id="fig|913848.6.peg.1982"/>
<organism evidence="8 9">
    <name type="scientific">Loigolactobacillus coryniformis subsp. coryniformis KCTC 3167 = DSM 20001</name>
    <dbReference type="NCBI Taxonomy" id="913848"/>
    <lineage>
        <taxon>Bacteria</taxon>
        <taxon>Bacillati</taxon>
        <taxon>Bacillota</taxon>
        <taxon>Bacilli</taxon>
        <taxon>Lactobacillales</taxon>
        <taxon>Lactobacillaceae</taxon>
        <taxon>Loigolactobacillus</taxon>
    </lineage>
</organism>
<dbReference type="CDD" id="cd00207">
    <property type="entry name" value="fer2"/>
    <property type="match status" value="1"/>
</dbReference>
<protein>
    <submittedName>
        <fullName evidence="8">(2Fe-2S)-binding domain protein</fullName>
    </submittedName>
</protein>
<dbReference type="Pfam" id="PF01799">
    <property type="entry name" value="Fer2_2"/>
    <property type="match status" value="1"/>
</dbReference>
<dbReference type="RefSeq" id="WP_010009067.1">
    <property type="nucleotide sequence ID" value="NZ_AZCN01000059.1"/>
</dbReference>
<dbReference type="InterPro" id="IPR001041">
    <property type="entry name" value="2Fe-2S_ferredoxin-type"/>
</dbReference>
<dbReference type="AlphaFoldDB" id="A0A0R1EZT7"/>
<dbReference type="EMBL" id="AZCN01000059">
    <property type="protein sequence ID" value="KRK15014.1"/>
    <property type="molecule type" value="Genomic_DNA"/>
</dbReference>
<dbReference type="GO" id="GO:0004854">
    <property type="term" value="F:xanthine dehydrogenase activity"/>
    <property type="evidence" value="ECO:0007669"/>
    <property type="project" value="InterPro"/>
</dbReference>
<proteinExistence type="predicted"/>
<feature type="domain" description="2Fe-2S ferredoxin-type" evidence="7">
    <location>
        <begin position="3"/>
        <end position="79"/>
    </location>
</feature>
<dbReference type="InterPro" id="IPR012675">
    <property type="entry name" value="Beta-grasp_dom_sf"/>
</dbReference>
<dbReference type="PANTHER" id="PTHR44379:SF8">
    <property type="entry name" value="XANTHINE DEHYDROGENASE IRON-SULFUR-BINDING SUBUNIT XDHC-RELATED"/>
    <property type="match status" value="1"/>
</dbReference>
<comment type="pathway">
    <text evidence="6">Alkaloid degradation; nicotine degradation.</text>
</comment>
<dbReference type="SUPFAM" id="SSF54292">
    <property type="entry name" value="2Fe-2S ferredoxin-like"/>
    <property type="match status" value="1"/>
</dbReference>
<sequence length="155" mass="16637">MQQEVQFTLNGEAVTCIVDVRKSLLEMLREDFALIGPKEGCDVGECGACSVLIDGQAIDSCIYLAAWVDGKTVTTIEGITNADGSLADIQQAFVDAGAVQCGFCIPGMIISSQQFLKENPHPSRTEVRRALSGNMCRCTGYQKIIEAVELAASEK</sequence>
<dbReference type="InterPro" id="IPR036884">
    <property type="entry name" value="2Fe-2S-bd_dom_sf"/>
</dbReference>
<name>A0A0R1EZT7_9LACO</name>
<evidence type="ECO:0000259" key="7">
    <source>
        <dbReference type="PROSITE" id="PS51085"/>
    </source>
</evidence>
<keyword evidence="1" id="KW-0001">2Fe-2S</keyword>
<dbReference type="Pfam" id="PF00111">
    <property type="entry name" value="Fer2"/>
    <property type="match status" value="1"/>
</dbReference>
<dbReference type="GO" id="GO:0046872">
    <property type="term" value="F:metal ion binding"/>
    <property type="evidence" value="ECO:0007669"/>
    <property type="project" value="UniProtKB-KW"/>
</dbReference>
<dbReference type="InterPro" id="IPR051452">
    <property type="entry name" value="Diverse_Oxidoreductases"/>
</dbReference>
<dbReference type="PANTHER" id="PTHR44379">
    <property type="entry name" value="OXIDOREDUCTASE WITH IRON-SULFUR SUBUNIT"/>
    <property type="match status" value="1"/>
</dbReference>
<gene>
    <name evidence="8" type="ORF">FD22_GL001940</name>
</gene>